<evidence type="ECO:0000256" key="1">
    <source>
        <dbReference type="SAM" id="MobiDB-lite"/>
    </source>
</evidence>
<dbReference type="AlphaFoldDB" id="G0V357"/>
<protein>
    <submittedName>
        <fullName evidence="2">Uncharacterized protein TCIL3000_11_15900</fullName>
    </submittedName>
</protein>
<feature type="region of interest" description="Disordered" evidence="1">
    <location>
        <begin position="909"/>
        <end position="929"/>
    </location>
</feature>
<proteinExistence type="predicted"/>
<name>G0V357_TRYCI</name>
<accession>G0V357</accession>
<sequence>MAEIRRITKATVDWAAFDAGKVIAISTGDRRINKSGEDGLDCTPELRVFSVSGVLLSYAQLPDIPDGGLAAATNASDVLACCATHDTGKEQRSTLSFVFGPQTTVHELQCSKSKRKVARHSIVSIRSGQRDIAIYSFGGSEVFSCTRRGHHCNVQILYDFKEIHVVGIIRGRISPELIVLLDDGSVAVMELFESSEHLMACTITQRLPVSSTAIPTKAVFAGGRVLWVMCDDYSLCAYWFPPSEHYETVAGNEEGVQGGTVPLRLLDEQLSIPAESQSTGRIFLAGEGRGCSVHIAVQSPTSINFSSLALRSANGPRQPPTPAGWSHSAFVWSGYLHDLDFRQQAYELLVQSELGGSSLNIISLRQNASVLIFGELHQKQLCHQVVCAAPSQLAALRVECESRVQELEVAAANASSKAAVETAMRHLLDLQHCMVATLHRERELNEGCNSYQSVSMLLIRRLHTVFIRLSVYCFFYAVGAEERLDVPLRDALGLESARLKASSIHLELRTQFQQEFDLQEPVSSLEMLKLWGSQDAVVSLCIDAILLRLKCNDVTALRDIVRQMTSMTSDMALLVLYCSFKGKDCYTNDENRTICMEFLNRFCFPVSLHTWAYLAYAADHSISPADARHAIGCPSSLSILPGILNGLARSGAYETVYNLIGSVLSLTTRMTLPPSVAVRLLYLAYKRGNMDVLEILYRRSGGTEWRSCATHVLAWAVAQTASVKPLGGLIIPQSPEEEIIESVLRRRVDPCIQDVLLLDFYILMQRYADALEACSRITSCRSADAQKVQVIASHLRSLMPNGNESFSSRPSAGLTGDTPVGTAALAARSGWATLASTPSVSCPLHNEEQQLESDVARIAARISSLRPRENTLDAAMFAASHKHDVGNISSTPSISRAEMRSESAAVSQLREGAAEDLSIPSPLTQGSDSNTVLNASLLTQPPHGSNSTMTADTVPPSAAVGLGREPLYCEAILKRSKKPCGRVRPCEYHDRSRR</sequence>
<dbReference type="EMBL" id="HE575324">
    <property type="protein sequence ID" value="CCC96080.1"/>
    <property type="molecule type" value="Genomic_DNA"/>
</dbReference>
<evidence type="ECO:0000313" key="2">
    <source>
        <dbReference type="EMBL" id="CCC96080.1"/>
    </source>
</evidence>
<gene>
    <name evidence="2" type="ORF">TCIL3000_11_15900</name>
</gene>
<reference evidence="2" key="1">
    <citation type="journal article" date="2012" name="Proc. Natl. Acad. Sci. U.S.A.">
        <title>Antigenic diversity is generated by distinct evolutionary mechanisms in African trypanosome species.</title>
        <authorList>
            <person name="Jackson A.P."/>
            <person name="Berry A."/>
            <person name="Aslett M."/>
            <person name="Allison H.C."/>
            <person name="Burton P."/>
            <person name="Vavrova-Anderson J."/>
            <person name="Brown R."/>
            <person name="Browne H."/>
            <person name="Corton N."/>
            <person name="Hauser H."/>
            <person name="Gamble J."/>
            <person name="Gilderthorp R."/>
            <person name="Marcello L."/>
            <person name="McQuillan J."/>
            <person name="Otto T.D."/>
            <person name="Quail M.A."/>
            <person name="Sanders M.J."/>
            <person name="van Tonder A."/>
            <person name="Ginger M.L."/>
            <person name="Field M.C."/>
            <person name="Barry J.D."/>
            <person name="Hertz-Fowler C."/>
            <person name="Berriman M."/>
        </authorList>
    </citation>
    <scope>NUCLEOTIDE SEQUENCE</scope>
    <source>
        <strain evidence="2">IL3000</strain>
    </source>
</reference>
<dbReference type="VEuPathDB" id="TriTrypDB:TcIL3000.11.15900"/>
<organism evidence="2">
    <name type="scientific">Trypanosoma congolense (strain IL3000)</name>
    <dbReference type="NCBI Taxonomy" id="1068625"/>
    <lineage>
        <taxon>Eukaryota</taxon>
        <taxon>Discoba</taxon>
        <taxon>Euglenozoa</taxon>
        <taxon>Kinetoplastea</taxon>
        <taxon>Metakinetoplastina</taxon>
        <taxon>Trypanosomatida</taxon>
        <taxon>Trypanosomatidae</taxon>
        <taxon>Trypanosoma</taxon>
        <taxon>Nannomonas</taxon>
    </lineage>
</organism>